<evidence type="ECO:0000259" key="6">
    <source>
        <dbReference type="PROSITE" id="PS51473"/>
    </source>
</evidence>
<protein>
    <recommendedName>
        <fullName evidence="6">Gnk2-homologous domain-containing protein</fullName>
    </recommendedName>
</protein>
<evidence type="ECO:0000256" key="3">
    <source>
        <dbReference type="SAM" id="MobiDB-lite"/>
    </source>
</evidence>
<keyword evidence="1 5" id="KW-0732">Signal</keyword>
<comment type="caution">
    <text evidence="7">The sequence shown here is derived from an EMBL/GenBank/DDBJ whole genome shotgun (WGS) entry which is preliminary data.</text>
</comment>
<keyword evidence="2" id="KW-0677">Repeat</keyword>
<feature type="signal peptide" evidence="5">
    <location>
        <begin position="1"/>
        <end position="29"/>
    </location>
</feature>
<dbReference type="PROSITE" id="PS51473">
    <property type="entry name" value="GNK2"/>
    <property type="match status" value="2"/>
</dbReference>
<feature type="domain" description="Gnk2-homologous" evidence="6">
    <location>
        <begin position="145"/>
        <end position="256"/>
    </location>
</feature>
<dbReference type="EMBL" id="JAJJMA010061464">
    <property type="protein sequence ID" value="MCL7026820.1"/>
    <property type="molecule type" value="Genomic_DNA"/>
</dbReference>
<feature type="chain" id="PRO_5041303108" description="Gnk2-homologous domain-containing protein" evidence="5">
    <location>
        <begin position="30"/>
        <end position="335"/>
    </location>
</feature>
<dbReference type="InterPro" id="IPR002902">
    <property type="entry name" value="GNK2"/>
</dbReference>
<name>A0AA41S1S6_PAPNU</name>
<dbReference type="FunFam" id="3.30.430.20:FF:000002">
    <property type="entry name" value="Cysteine-rich receptor-like protein kinase 10"/>
    <property type="match status" value="1"/>
</dbReference>
<feature type="domain" description="Gnk2-homologous" evidence="6">
    <location>
        <begin position="31"/>
        <end position="139"/>
    </location>
</feature>
<sequence length="335" mass="37059">MGCFNLVSIFFICLFSLSNLLIPIQYTSAQAAYRYHFCLGENYTTGSTFQTNLNLLLPSLSSANNSIIIKNGYANATVGRNPDTVYGSFQCRGDLTLEDCQGCVKIGAEEIKENDRCPISKQAFIWYDECMLRYSNEYYFSIMQINPRVYLWNTNNISNPVQFRQTVNDFLNDLVGETVSNGGSTSIKFASGVTDTTINNSTKVYGIVQCTEDISLSSCNRCLLGALSELPNCCDGKQGGRVLRPSCNFRFEIERFFESTITPPPPSPDQLSSPTPLASPPPPSSTITDTPNSNGNNSSKLAIIIVVPSVIAVLSAIVFCFFCFRRNKTKTKKYD</sequence>
<evidence type="ECO:0000313" key="8">
    <source>
        <dbReference type="Proteomes" id="UP001177140"/>
    </source>
</evidence>
<reference evidence="7" key="1">
    <citation type="submission" date="2022-03" db="EMBL/GenBank/DDBJ databases">
        <title>A functionally conserved STORR gene fusion in Papaver species that diverged 16.8 million years ago.</title>
        <authorList>
            <person name="Catania T."/>
        </authorList>
    </citation>
    <scope>NUCLEOTIDE SEQUENCE</scope>
    <source>
        <strain evidence="7">S-191538</strain>
    </source>
</reference>
<dbReference type="AlphaFoldDB" id="A0AA41S1S6"/>
<feature type="non-terminal residue" evidence="7">
    <location>
        <position position="1"/>
    </location>
</feature>
<evidence type="ECO:0000256" key="4">
    <source>
        <dbReference type="SAM" id="Phobius"/>
    </source>
</evidence>
<feature type="transmembrane region" description="Helical" evidence="4">
    <location>
        <begin position="301"/>
        <end position="324"/>
    </location>
</feature>
<evidence type="ECO:0000256" key="5">
    <source>
        <dbReference type="SAM" id="SignalP"/>
    </source>
</evidence>
<proteinExistence type="predicted"/>
<dbReference type="Proteomes" id="UP001177140">
    <property type="component" value="Unassembled WGS sequence"/>
</dbReference>
<keyword evidence="8" id="KW-1185">Reference proteome</keyword>
<dbReference type="Pfam" id="PF01657">
    <property type="entry name" value="Stress-antifung"/>
    <property type="match status" value="2"/>
</dbReference>
<organism evidence="7 8">
    <name type="scientific">Papaver nudicaule</name>
    <name type="common">Iceland poppy</name>
    <dbReference type="NCBI Taxonomy" id="74823"/>
    <lineage>
        <taxon>Eukaryota</taxon>
        <taxon>Viridiplantae</taxon>
        <taxon>Streptophyta</taxon>
        <taxon>Embryophyta</taxon>
        <taxon>Tracheophyta</taxon>
        <taxon>Spermatophyta</taxon>
        <taxon>Magnoliopsida</taxon>
        <taxon>Ranunculales</taxon>
        <taxon>Papaveraceae</taxon>
        <taxon>Papaveroideae</taxon>
        <taxon>Papaver</taxon>
    </lineage>
</organism>
<evidence type="ECO:0000313" key="7">
    <source>
        <dbReference type="EMBL" id="MCL7026820.1"/>
    </source>
</evidence>
<keyword evidence="4" id="KW-0812">Transmembrane</keyword>
<dbReference type="InterPro" id="IPR038408">
    <property type="entry name" value="GNK2_sf"/>
</dbReference>
<dbReference type="FunFam" id="3.30.430.20:FF:000003">
    <property type="entry name" value="Cysteine-rich RLK (RECEPTOR-like protein kinase) 10"/>
    <property type="match status" value="1"/>
</dbReference>
<keyword evidence="4" id="KW-0472">Membrane</keyword>
<dbReference type="PANTHER" id="PTHR32099">
    <property type="entry name" value="CYSTEINE-RICH REPEAT SECRETORY PROTEIN"/>
    <property type="match status" value="1"/>
</dbReference>
<dbReference type="CDD" id="cd23509">
    <property type="entry name" value="Gnk2-like"/>
    <property type="match status" value="2"/>
</dbReference>
<gene>
    <name evidence="7" type="ORF">MKW94_000639</name>
</gene>
<dbReference type="PANTHER" id="PTHR32099:SF42">
    <property type="entry name" value="CYSTEINE-RICH RECEPTOR-LIKE PROTEIN KINASE 9-RELATED"/>
    <property type="match status" value="1"/>
</dbReference>
<dbReference type="Gene3D" id="3.30.430.20">
    <property type="entry name" value="Gnk2 domain, C-X8-C-X2-C motif"/>
    <property type="match status" value="2"/>
</dbReference>
<keyword evidence="4" id="KW-1133">Transmembrane helix</keyword>
<evidence type="ECO:0000256" key="1">
    <source>
        <dbReference type="ARBA" id="ARBA00022729"/>
    </source>
</evidence>
<feature type="region of interest" description="Disordered" evidence="3">
    <location>
        <begin position="259"/>
        <end position="293"/>
    </location>
</feature>
<accession>A0AA41S1S6</accession>
<evidence type="ECO:0000256" key="2">
    <source>
        <dbReference type="ARBA" id="ARBA00022737"/>
    </source>
</evidence>